<evidence type="ECO:0000313" key="1">
    <source>
        <dbReference type="EMBL" id="CAB4841125.1"/>
    </source>
</evidence>
<sequence length="65" mass="6842">MTVGLVVFPGFNIDGFGLVAGEIRGNFVGGFPLGNSSNPGTSLFPFTPKIVEYILRTPTAEVVEP</sequence>
<reference evidence="1" key="1">
    <citation type="submission" date="2020-05" db="EMBL/GenBank/DDBJ databases">
        <authorList>
            <person name="Chiriac C."/>
            <person name="Salcher M."/>
            <person name="Ghai R."/>
            <person name="Kavagutti S V."/>
        </authorList>
    </citation>
    <scope>NUCLEOTIDE SEQUENCE</scope>
</reference>
<protein>
    <submittedName>
        <fullName evidence="1">Unannotated protein</fullName>
    </submittedName>
</protein>
<dbReference type="EMBL" id="CAFAZZ010000023">
    <property type="protein sequence ID" value="CAB4841125.1"/>
    <property type="molecule type" value="Genomic_DNA"/>
</dbReference>
<proteinExistence type="predicted"/>
<organism evidence="1">
    <name type="scientific">freshwater metagenome</name>
    <dbReference type="NCBI Taxonomy" id="449393"/>
    <lineage>
        <taxon>unclassified sequences</taxon>
        <taxon>metagenomes</taxon>
        <taxon>ecological metagenomes</taxon>
    </lineage>
</organism>
<accession>A0A6J7B7T6</accession>
<gene>
    <name evidence="1" type="ORF">UFOPK3243_00380</name>
</gene>
<dbReference type="AlphaFoldDB" id="A0A6J7B7T6"/>
<name>A0A6J7B7T6_9ZZZZ</name>